<dbReference type="Gene3D" id="1.10.10.10">
    <property type="entry name" value="Winged helix-like DNA-binding domain superfamily/Winged helix DNA-binding domain"/>
    <property type="match status" value="1"/>
</dbReference>
<dbReference type="InterPro" id="IPR000847">
    <property type="entry name" value="LysR_HTH_N"/>
</dbReference>
<comment type="caution">
    <text evidence="6">The sequence shown here is derived from an EMBL/GenBank/DDBJ whole genome shotgun (WGS) entry which is preliminary data.</text>
</comment>
<dbReference type="FunFam" id="1.10.10.10:FF:000001">
    <property type="entry name" value="LysR family transcriptional regulator"/>
    <property type="match status" value="1"/>
</dbReference>
<dbReference type="PRINTS" id="PR00039">
    <property type="entry name" value="HTHLYSR"/>
</dbReference>
<keyword evidence="7" id="KW-1185">Reference proteome</keyword>
<evidence type="ECO:0000259" key="5">
    <source>
        <dbReference type="PROSITE" id="PS50931"/>
    </source>
</evidence>
<dbReference type="AlphaFoldDB" id="A0A8J3GL22"/>
<dbReference type="GO" id="GO:0003677">
    <property type="term" value="F:DNA binding"/>
    <property type="evidence" value="ECO:0007669"/>
    <property type="project" value="UniProtKB-KW"/>
</dbReference>
<evidence type="ECO:0000256" key="1">
    <source>
        <dbReference type="ARBA" id="ARBA00009437"/>
    </source>
</evidence>
<dbReference type="SUPFAM" id="SSF46785">
    <property type="entry name" value="Winged helix' DNA-binding domain"/>
    <property type="match status" value="1"/>
</dbReference>
<organism evidence="6 7">
    <name type="scientific">Tianweitania populi</name>
    <dbReference type="NCBI Taxonomy" id="1607949"/>
    <lineage>
        <taxon>Bacteria</taxon>
        <taxon>Pseudomonadati</taxon>
        <taxon>Pseudomonadota</taxon>
        <taxon>Alphaproteobacteria</taxon>
        <taxon>Hyphomicrobiales</taxon>
        <taxon>Phyllobacteriaceae</taxon>
        <taxon>Tianweitania</taxon>
    </lineage>
</organism>
<accession>A0A8J3GL22</accession>
<dbReference type="GO" id="GO:0003700">
    <property type="term" value="F:DNA-binding transcription factor activity"/>
    <property type="evidence" value="ECO:0007669"/>
    <property type="project" value="InterPro"/>
</dbReference>
<dbReference type="Pfam" id="PF00126">
    <property type="entry name" value="HTH_1"/>
    <property type="match status" value="1"/>
</dbReference>
<comment type="similarity">
    <text evidence="1">Belongs to the LysR transcriptional regulatory family.</text>
</comment>
<dbReference type="InterPro" id="IPR036390">
    <property type="entry name" value="WH_DNA-bd_sf"/>
</dbReference>
<dbReference type="CDD" id="cd08447">
    <property type="entry name" value="PBP2_LTTR_aromatics_like_1"/>
    <property type="match status" value="1"/>
</dbReference>
<dbReference type="GO" id="GO:0032993">
    <property type="term" value="C:protein-DNA complex"/>
    <property type="evidence" value="ECO:0007669"/>
    <property type="project" value="TreeGrafter"/>
</dbReference>
<dbReference type="PANTHER" id="PTHR30346">
    <property type="entry name" value="TRANSCRIPTIONAL DUAL REGULATOR HCAR-RELATED"/>
    <property type="match status" value="1"/>
</dbReference>
<dbReference type="RefSeq" id="WP_189505490.1">
    <property type="nucleotide sequence ID" value="NZ_BMZQ01000002.1"/>
</dbReference>
<dbReference type="Gene3D" id="3.40.190.10">
    <property type="entry name" value="Periplasmic binding protein-like II"/>
    <property type="match status" value="2"/>
</dbReference>
<dbReference type="Proteomes" id="UP000630142">
    <property type="component" value="Unassembled WGS sequence"/>
</dbReference>
<protein>
    <submittedName>
        <fullName evidence="6">Transcriptional regulator</fullName>
    </submittedName>
</protein>
<dbReference type="PROSITE" id="PS50931">
    <property type="entry name" value="HTH_LYSR"/>
    <property type="match status" value="1"/>
</dbReference>
<keyword evidence="2" id="KW-0805">Transcription regulation</keyword>
<keyword evidence="4" id="KW-0804">Transcription</keyword>
<dbReference type="SUPFAM" id="SSF53850">
    <property type="entry name" value="Periplasmic binding protein-like II"/>
    <property type="match status" value="1"/>
</dbReference>
<name>A0A8J3GL22_9HYPH</name>
<evidence type="ECO:0000256" key="4">
    <source>
        <dbReference type="ARBA" id="ARBA00023163"/>
    </source>
</evidence>
<evidence type="ECO:0000256" key="3">
    <source>
        <dbReference type="ARBA" id="ARBA00023125"/>
    </source>
</evidence>
<keyword evidence="3" id="KW-0238">DNA-binding</keyword>
<evidence type="ECO:0000313" key="6">
    <source>
        <dbReference type="EMBL" id="GHD19531.1"/>
    </source>
</evidence>
<gene>
    <name evidence="6" type="ORF">GCM10016234_31340</name>
</gene>
<feature type="domain" description="HTH lysR-type" evidence="5">
    <location>
        <begin position="2"/>
        <end position="59"/>
    </location>
</feature>
<evidence type="ECO:0000256" key="2">
    <source>
        <dbReference type="ARBA" id="ARBA00023015"/>
    </source>
</evidence>
<sequence>MFELSQLRCFVAVAEELHFGRAAERLNLTQPPLSRQIQALETSLGVKLFDRTSRSVRLTRTGQSFLSEARDLLRQAEGAALAARRTACGDAGTLTLGFTAASGYEFLPRLIQRFRAEAPDIDLILKEMVSAQQIDSLVAGRIDVGLVRPGFNRREFGSICIVREALLLAVPVGHPLASAPEISIQDLDGQPFVTYSPYEARYFYDLVAAVFAKAGINPFYVQHISQIHSIMGLVKAGIGLALVPQAAANLRFEGVTLLPVPIDPPRPVELHAIWRASNTDMALETLRRTLKQMNG</sequence>
<reference evidence="6" key="2">
    <citation type="submission" date="2020-09" db="EMBL/GenBank/DDBJ databases">
        <authorList>
            <person name="Sun Q."/>
            <person name="Kim S."/>
        </authorList>
    </citation>
    <scope>NUCLEOTIDE SEQUENCE</scope>
    <source>
        <strain evidence="6">KCTC 42249</strain>
    </source>
</reference>
<dbReference type="Pfam" id="PF03466">
    <property type="entry name" value="LysR_substrate"/>
    <property type="match status" value="1"/>
</dbReference>
<dbReference type="EMBL" id="BMZQ01000002">
    <property type="protein sequence ID" value="GHD19531.1"/>
    <property type="molecule type" value="Genomic_DNA"/>
</dbReference>
<reference evidence="6" key="1">
    <citation type="journal article" date="2014" name="Int. J. Syst. Evol. Microbiol.">
        <title>Complete genome sequence of Corynebacterium casei LMG S-19264T (=DSM 44701T), isolated from a smear-ripened cheese.</title>
        <authorList>
            <consortium name="US DOE Joint Genome Institute (JGI-PGF)"/>
            <person name="Walter F."/>
            <person name="Albersmeier A."/>
            <person name="Kalinowski J."/>
            <person name="Ruckert C."/>
        </authorList>
    </citation>
    <scope>NUCLEOTIDE SEQUENCE</scope>
    <source>
        <strain evidence="6">KCTC 42249</strain>
    </source>
</reference>
<evidence type="ECO:0000313" key="7">
    <source>
        <dbReference type="Proteomes" id="UP000630142"/>
    </source>
</evidence>
<proteinExistence type="inferred from homology"/>
<dbReference type="InterPro" id="IPR005119">
    <property type="entry name" value="LysR_subst-bd"/>
</dbReference>
<dbReference type="InterPro" id="IPR036388">
    <property type="entry name" value="WH-like_DNA-bd_sf"/>
</dbReference>
<dbReference type="PANTHER" id="PTHR30346:SF0">
    <property type="entry name" value="HCA OPERON TRANSCRIPTIONAL ACTIVATOR HCAR"/>
    <property type="match status" value="1"/>
</dbReference>